<dbReference type="Pfam" id="PF20815">
    <property type="entry name" value="GIY_YIG_2"/>
    <property type="match status" value="1"/>
</dbReference>
<reference evidence="2 3" key="2">
    <citation type="submission" date="2020-03" db="EMBL/GenBank/DDBJ databases">
        <title>Chryseoglobus sp. isolated from a deep-sea seamount.</title>
        <authorList>
            <person name="Zhang D.-C."/>
        </authorList>
    </citation>
    <scope>NUCLEOTIDE SEQUENCE [LARGE SCALE GENOMIC DNA]</scope>
    <source>
        <strain evidence="2 3">KN1116</strain>
    </source>
</reference>
<reference evidence="2 3" key="1">
    <citation type="submission" date="2019-06" db="EMBL/GenBank/DDBJ databases">
        <authorList>
            <person name="De-Chao Zhang Q."/>
        </authorList>
    </citation>
    <scope>NUCLEOTIDE SEQUENCE [LARGE SCALE GENOMIC DNA]</scope>
    <source>
        <strain evidence="2 3">KN1116</strain>
    </source>
</reference>
<protein>
    <recommendedName>
        <fullName evidence="1">GIY-YIG catalytic domain-containing protein</fullName>
    </recommendedName>
</protein>
<feature type="domain" description="GIY-YIG catalytic" evidence="1">
    <location>
        <begin position="33"/>
        <end position="159"/>
    </location>
</feature>
<dbReference type="InterPro" id="IPR049311">
    <property type="entry name" value="GIY_YIG_cat"/>
</dbReference>
<keyword evidence="3" id="KW-1185">Reference proteome</keyword>
<accession>A0A9E5JPN3</accession>
<evidence type="ECO:0000313" key="2">
    <source>
        <dbReference type="EMBL" id="NHF63297.1"/>
    </source>
</evidence>
<dbReference type="RefSeq" id="WP_152583703.1">
    <property type="nucleotide sequence ID" value="NZ_JAVJPO010000010.1"/>
</dbReference>
<dbReference type="Proteomes" id="UP000818266">
    <property type="component" value="Unassembled WGS sequence"/>
</dbReference>
<evidence type="ECO:0000313" key="3">
    <source>
        <dbReference type="Proteomes" id="UP000818266"/>
    </source>
</evidence>
<gene>
    <name evidence="2" type="ORF">FK219_008595</name>
</gene>
<sequence length="178" mass="19301">MTVPAKPGLYAVHGSACAFSDLDIAEREPGIPLYVGKAQKSLASRDVRVHFSIGTPSGSTTGQSTLRRSLAALLVDHLQLRPVPREKAPPHRFAMFALDEPSDARLTEWMHEHLRLATWVMPAEAGVSLGAVESAVITRLVSPLNLSGSPNPQFDLKAARARMARRARESVQAGRMES</sequence>
<name>A0A9E5JPN3_9MICO</name>
<dbReference type="OrthoDB" id="2866199at2"/>
<evidence type="ECO:0000259" key="1">
    <source>
        <dbReference type="Pfam" id="PF20815"/>
    </source>
</evidence>
<dbReference type="EMBL" id="VIKT02000013">
    <property type="protein sequence ID" value="NHF63297.1"/>
    <property type="molecule type" value="Genomic_DNA"/>
</dbReference>
<proteinExistence type="predicted"/>
<organism evidence="2 3">
    <name type="scientific">Microcella pacifica</name>
    <dbReference type="NCBI Taxonomy" id="2591847"/>
    <lineage>
        <taxon>Bacteria</taxon>
        <taxon>Bacillati</taxon>
        <taxon>Actinomycetota</taxon>
        <taxon>Actinomycetes</taxon>
        <taxon>Micrococcales</taxon>
        <taxon>Microbacteriaceae</taxon>
        <taxon>Microcella</taxon>
    </lineage>
</organism>
<dbReference type="AlphaFoldDB" id="A0A9E5JPN3"/>
<comment type="caution">
    <text evidence="2">The sequence shown here is derived from an EMBL/GenBank/DDBJ whole genome shotgun (WGS) entry which is preliminary data.</text>
</comment>